<keyword evidence="4" id="KW-1185">Reference proteome</keyword>
<dbReference type="SMART" id="SM00530">
    <property type="entry name" value="HTH_XRE"/>
    <property type="match status" value="1"/>
</dbReference>
<evidence type="ECO:0000313" key="3">
    <source>
        <dbReference type="EMBL" id="PCS07815.1"/>
    </source>
</evidence>
<reference evidence="3 4" key="1">
    <citation type="submission" date="2014-12" db="EMBL/GenBank/DDBJ databases">
        <title>Draft genome sequences of 10 type strains of Lactococcus.</title>
        <authorList>
            <person name="Sun Z."/>
            <person name="Zhong Z."/>
            <person name="Liu W."/>
            <person name="Zhang W."/>
            <person name="Zhang H."/>
        </authorList>
    </citation>
    <scope>NUCLEOTIDE SEQUENCE [LARGE SCALE GENOMIC DNA]</scope>
    <source>
        <strain evidence="3 4">DSM 6634</strain>
    </source>
</reference>
<dbReference type="CDD" id="cd00093">
    <property type="entry name" value="HTH_XRE"/>
    <property type="match status" value="1"/>
</dbReference>
<sequence>MTINYFGEKLKAVRKLKRLTQLDLSIKLGVSKGTISAYEQSLSYPSLETLVKICDILDTSSDYLLGISDVLPFKMGGLTDEQISSVLQFVSLIERANEVVDRKEYQHKETSR</sequence>
<dbReference type="PROSITE" id="PS50943">
    <property type="entry name" value="HTH_CROC1"/>
    <property type="match status" value="1"/>
</dbReference>
<proteinExistence type="predicted"/>
<dbReference type="EMBL" id="JXJW01000005">
    <property type="protein sequence ID" value="PCS07815.1"/>
    <property type="molecule type" value="Genomic_DNA"/>
</dbReference>
<keyword evidence="1" id="KW-0238">DNA-binding</keyword>
<evidence type="ECO:0000256" key="1">
    <source>
        <dbReference type="ARBA" id="ARBA00023125"/>
    </source>
</evidence>
<dbReference type="InterPro" id="IPR010982">
    <property type="entry name" value="Lambda_DNA-bd_dom_sf"/>
</dbReference>
<dbReference type="PANTHER" id="PTHR46558">
    <property type="entry name" value="TRACRIPTIONAL REGULATORY PROTEIN-RELATED-RELATED"/>
    <property type="match status" value="1"/>
</dbReference>
<evidence type="ECO:0000259" key="2">
    <source>
        <dbReference type="PROSITE" id="PS50943"/>
    </source>
</evidence>
<gene>
    <name evidence="3" type="ORF">RU86_GL001872</name>
</gene>
<feature type="domain" description="HTH cro/C1-type" evidence="2">
    <location>
        <begin position="10"/>
        <end position="64"/>
    </location>
</feature>
<dbReference type="Gene3D" id="1.10.260.40">
    <property type="entry name" value="lambda repressor-like DNA-binding domains"/>
    <property type="match status" value="1"/>
</dbReference>
<comment type="caution">
    <text evidence="3">The sequence shown here is derived from an EMBL/GenBank/DDBJ whole genome shotgun (WGS) entry which is preliminary data.</text>
</comment>
<dbReference type="Pfam" id="PF01381">
    <property type="entry name" value="HTH_3"/>
    <property type="match status" value="1"/>
</dbReference>
<name>A0A2A5S2V9_9LACT</name>
<evidence type="ECO:0000313" key="4">
    <source>
        <dbReference type="Proteomes" id="UP000218282"/>
    </source>
</evidence>
<dbReference type="GO" id="GO:0003677">
    <property type="term" value="F:DNA binding"/>
    <property type="evidence" value="ECO:0007669"/>
    <property type="project" value="UniProtKB-KW"/>
</dbReference>
<organism evidence="3 4">
    <name type="scientific">Pseudolactococcus piscium</name>
    <dbReference type="NCBI Taxonomy" id="1364"/>
    <lineage>
        <taxon>Bacteria</taxon>
        <taxon>Bacillati</taxon>
        <taxon>Bacillota</taxon>
        <taxon>Bacilli</taxon>
        <taxon>Lactobacillales</taxon>
        <taxon>Streptococcaceae</taxon>
        <taxon>Pseudolactococcus</taxon>
    </lineage>
</organism>
<dbReference type="Proteomes" id="UP000218282">
    <property type="component" value="Unassembled WGS sequence"/>
</dbReference>
<protein>
    <submittedName>
        <fullName evidence="3">Transcriptional regulator</fullName>
    </submittedName>
</protein>
<dbReference type="SUPFAM" id="SSF47413">
    <property type="entry name" value="lambda repressor-like DNA-binding domains"/>
    <property type="match status" value="1"/>
</dbReference>
<dbReference type="AlphaFoldDB" id="A0A2A5S2V9"/>
<dbReference type="PANTHER" id="PTHR46558:SF11">
    <property type="entry name" value="HTH-TYPE TRANSCRIPTIONAL REGULATOR XRE"/>
    <property type="match status" value="1"/>
</dbReference>
<accession>A0A2A5S2V9</accession>
<dbReference type="RefSeq" id="WP_096814096.1">
    <property type="nucleotide sequence ID" value="NZ_JXJW01000005.1"/>
</dbReference>
<dbReference type="InterPro" id="IPR001387">
    <property type="entry name" value="Cro/C1-type_HTH"/>
</dbReference>